<dbReference type="PANTHER" id="PTHR11256:SF48">
    <property type="entry name" value="BCL-2-RELATED OVARIAN KILLER PROTEIN"/>
    <property type="match status" value="1"/>
</dbReference>
<organism evidence="8 9">
    <name type="scientific">Saccoglossus kowalevskii</name>
    <name type="common">Acorn worm</name>
    <dbReference type="NCBI Taxonomy" id="10224"/>
    <lineage>
        <taxon>Eukaryota</taxon>
        <taxon>Metazoa</taxon>
        <taxon>Hemichordata</taxon>
        <taxon>Enteropneusta</taxon>
        <taxon>Harrimaniidae</taxon>
        <taxon>Saccoglossus</taxon>
    </lineage>
</organism>
<evidence type="ECO:0000313" key="9">
    <source>
        <dbReference type="RefSeq" id="XP_006817852.1"/>
    </source>
</evidence>
<keyword evidence="8" id="KW-1185">Reference proteome</keyword>
<reference evidence="9" key="1">
    <citation type="submission" date="2025-08" db="UniProtKB">
        <authorList>
            <consortium name="RefSeq"/>
        </authorList>
    </citation>
    <scope>IDENTIFICATION</scope>
    <source>
        <tissue evidence="9">Testes</tissue>
    </source>
</reference>
<dbReference type="PRINTS" id="PR01862">
    <property type="entry name" value="BCL2FAMILY"/>
</dbReference>
<evidence type="ECO:0000313" key="8">
    <source>
        <dbReference type="Proteomes" id="UP000694865"/>
    </source>
</evidence>
<dbReference type="RefSeq" id="XP_006817852.1">
    <property type="nucleotide sequence ID" value="XM_006817789.1"/>
</dbReference>
<dbReference type="SUPFAM" id="SSF56854">
    <property type="entry name" value="Bcl-2 inhibitors of programmed cell death"/>
    <property type="match status" value="1"/>
</dbReference>
<dbReference type="InterPro" id="IPR002475">
    <property type="entry name" value="Bcl2-like"/>
</dbReference>
<feature type="non-terminal residue" evidence="9">
    <location>
        <position position="136"/>
    </location>
</feature>
<dbReference type="InterPro" id="IPR046371">
    <property type="entry name" value="Bcl-2_BH1-3"/>
</dbReference>
<accession>A0ABM0MCW1</accession>
<comment type="similarity">
    <text evidence="2">Belongs to the Bcl-2 family.</text>
</comment>
<gene>
    <name evidence="9" type="primary">LOC102802272</name>
</gene>
<protein>
    <submittedName>
        <fullName evidence="9">Bcl-2-related ovarian killer protein homolog A-like</fullName>
    </submittedName>
</protein>
<evidence type="ECO:0000256" key="4">
    <source>
        <dbReference type="ARBA" id="ARBA00022703"/>
    </source>
</evidence>
<evidence type="ECO:0000256" key="3">
    <source>
        <dbReference type="ARBA" id="ARBA00022692"/>
    </source>
</evidence>
<keyword evidence="6" id="KW-0472">Membrane</keyword>
<evidence type="ECO:0000256" key="6">
    <source>
        <dbReference type="ARBA" id="ARBA00023136"/>
    </source>
</evidence>
<proteinExistence type="inferred from homology"/>
<evidence type="ECO:0000259" key="7">
    <source>
        <dbReference type="Pfam" id="PF00452"/>
    </source>
</evidence>
<evidence type="ECO:0000256" key="2">
    <source>
        <dbReference type="ARBA" id="ARBA00009458"/>
    </source>
</evidence>
<dbReference type="GeneID" id="102802272"/>
<keyword evidence="4" id="KW-0053">Apoptosis</keyword>
<comment type="subcellular location">
    <subcellularLocation>
        <location evidence="1">Membrane</location>
        <topology evidence="1">Single-pass membrane protein</topology>
    </subcellularLocation>
</comment>
<evidence type="ECO:0000256" key="1">
    <source>
        <dbReference type="ARBA" id="ARBA00004167"/>
    </source>
</evidence>
<name>A0ABM0MCW1_SACKO</name>
<keyword evidence="5" id="KW-1133">Transmembrane helix</keyword>
<dbReference type="Proteomes" id="UP000694865">
    <property type="component" value="Unplaced"/>
</dbReference>
<dbReference type="PANTHER" id="PTHR11256">
    <property type="entry name" value="BCL-2 RELATED"/>
    <property type="match status" value="1"/>
</dbReference>
<feature type="domain" description="Bcl-2 Bcl-2 homology region 1-3" evidence="7">
    <location>
        <begin position="73"/>
        <end position="136"/>
    </location>
</feature>
<dbReference type="InterPro" id="IPR026298">
    <property type="entry name" value="Bcl-2_fam"/>
</dbReference>
<sequence>MQYIEAASNFIVELSGRTQAKVNNEALITEQSVTVCKDYLNYRLSSTKLINKNGSTLNLEDFNDISIYLIMTAGQLEVMHPNVYKDVCRRLHVTQFTDNAIGEVFQEVANEIFKSGVTWAKIVSLFAFSGAFALDC</sequence>
<dbReference type="PROSITE" id="PS50062">
    <property type="entry name" value="BCL2_FAMILY"/>
    <property type="match status" value="1"/>
</dbReference>
<evidence type="ECO:0000256" key="5">
    <source>
        <dbReference type="ARBA" id="ARBA00022989"/>
    </source>
</evidence>
<dbReference type="Gene3D" id="1.10.437.10">
    <property type="entry name" value="Blc2-like"/>
    <property type="match status" value="1"/>
</dbReference>
<dbReference type="InterPro" id="IPR036834">
    <property type="entry name" value="Bcl-2-like_sf"/>
</dbReference>
<dbReference type="Pfam" id="PF00452">
    <property type="entry name" value="Bcl-2"/>
    <property type="match status" value="1"/>
</dbReference>
<keyword evidence="3" id="KW-0812">Transmembrane</keyword>